<feature type="binding site" evidence="2">
    <location>
        <position position="167"/>
    </location>
    <ligand>
        <name>Zn(2+)</name>
        <dbReference type="ChEBI" id="CHEBI:29105"/>
    </ligand>
</feature>
<comment type="cofactor">
    <cofactor evidence="2">
        <name>Zn(2+)</name>
        <dbReference type="ChEBI" id="CHEBI:29105"/>
    </cofactor>
    <text evidence="2">Binds 1 zinc ion per subunit.</text>
</comment>
<feature type="binding site" evidence="2">
    <location>
        <position position="113"/>
    </location>
    <ligand>
        <name>Zn(2+)</name>
        <dbReference type="ChEBI" id="CHEBI:29105"/>
    </ligand>
</feature>
<dbReference type="AlphaFoldDB" id="A0A4Y6PXK4"/>
<dbReference type="SUPFAM" id="SSF53056">
    <property type="entry name" value="beta-carbonic anhydrase, cab"/>
    <property type="match status" value="1"/>
</dbReference>
<feature type="binding site" evidence="2">
    <location>
        <position position="164"/>
    </location>
    <ligand>
        <name>Zn(2+)</name>
        <dbReference type="ChEBI" id="CHEBI:29105"/>
    </ligand>
</feature>
<dbReference type="InterPro" id="IPR036874">
    <property type="entry name" value="Carbonic_anhydrase_sf"/>
</dbReference>
<dbReference type="InterPro" id="IPR001765">
    <property type="entry name" value="Carbonic_anhydrase"/>
</dbReference>
<dbReference type="PANTHER" id="PTHR11002">
    <property type="entry name" value="CARBONIC ANHYDRASE"/>
    <property type="match status" value="1"/>
</dbReference>
<gene>
    <name evidence="4" type="ORF">FIV42_20580</name>
</gene>
<dbReference type="GO" id="GO:0004089">
    <property type="term" value="F:carbonate dehydratase activity"/>
    <property type="evidence" value="ECO:0007669"/>
    <property type="project" value="InterPro"/>
</dbReference>
<name>A0A4Y6PXK4_PERCE</name>
<dbReference type="Pfam" id="PF00484">
    <property type="entry name" value="Pro_CA"/>
    <property type="match status" value="1"/>
</dbReference>
<feature type="region of interest" description="Disordered" evidence="3">
    <location>
        <begin position="22"/>
        <end position="55"/>
    </location>
</feature>
<dbReference type="PANTHER" id="PTHR11002:SF79">
    <property type="entry name" value="CARBONIC ANHYDRASE 2"/>
    <property type="match status" value="1"/>
</dbReference>
<evidence type="ECO:0000313" key="5">
    <source>
        <dbReference type="Proteomes" id="UP000315995"/>
    </source>
</evidence>
<sequence length="260" mass="27893">MKKHLFLTLVCSAALITACSSPEEKAEAESPKESQTAEAQQETEPAGEGDEAIKDVMTKESQTAMTPDQALQKLKEGNARYVKGEMTNRDLGAQVQATAAGQYPFAVVLGCVDSRVPHELVFDQGVGDIFSARVAGNFETEDMLGSMEFATKVAGSKVVVVMGHTSCGAVKGSCDNVQLGHISSLVEEIKPAVEDVTPEGETCSSDNTELVNKIAHRNVELTVEDVRERSEILAEMEKAGDIKIVGAMYDISTGKVEFFE</sequence>
<proteinExistence type="inferred from homology"/>
<dbReference type="RefSeq" id="WP_141199512.1">
    <property type="nucleotide sequence ID" value="NZ_CP041186.1"/>
</dbReference>
<dbReference type="GO" id="GO:0008270">
    <property type="term" value="F:zinc ion binding"/>
    <property type="evidence" value="ECO:0007669"/>
    <property type="project" value="InterPro"/>
</dbReference>
<feature type="binding site" evidence="2">
    <location>
        <position position="111"/>
    </location>
    <ligand>
        <name>Zn(2+)</name>
        <dbReference type="ChEBI" id="CHEBI:29105"/>
    </ligand>
</feature>
<accession>A0A5B8YCN6</accession>
<feature type="compositionally biased region" description="Low complexity" evidence="3">
    <location>
        <begin position="33"/>
        <end position="44"/>
    </location>
</feature>
<dbReference type="NCBIfam" id="NF011765">
    <property type="entry name" value="PRK15219.1"/>
    <property type="match status" value="1"/>
</dbReference>
<keyword evidence="2" id="KW-0479">Metal-binding</keyword>
<dbReference type="SMART" id="SM00947">
    <property type="entry name" value="Pro_CA"/>
    <property type="match status" value="1"/>
</dbReference>
<organism evidence="4 5">
    <name type="scientific">Persicimonas caeni</name>
    <dbReference type="NCBI Taxonomy" id="2292766"/>
    <lineage>
        <taxon>Bacteria</taxon>
        <taxon>Deltaproteobacteria</taxon>
        <taxon>Bradymonadales</taxon>
        <taxon>Bradymonadaceae</taxon>
        <taxon>Persicimonas</taxon>
    </lineage>
</organism>
<evidence type="ECO:0000256" key="1">
    <source>
        <dbReference type="ARBA" id="ARBA00006217"/>
    </source>
</evidence>
<dbReference type="OrthoDB" id="9797527at2"/>
<keyword evidence="5" id="KW-1185">Reference proteome</keyword>
<accession>A0A4Y6PXK4</accession>
<feature type="compositionally biased region" description="Basic and acidic residues" evidence="3">
    <location>
        <begin position="22"/>
        <end position="32"/>
    </location>
</feature>
<dbReference type="PROSITE" id="PS51257">
    <property type="entry name" value="PROKAR_LIPOPROTEIN"/>
    <property type="match status" value="1"/>
</dbReference>
<dbReference type="Gene3D" id="3.40.1050.10">
    <property type="entry name" value="Carbonic anhydrase"/>
    <property type="match status" value="1"/>
</dbReference>
<evidence type="ECO:0000256" key="2">
    <source>
        <dbReference type="PIRSR" id="PIRSR601765-1"/>
    </source>
</evidence>
<keyword evidence="2" id="KW-0862">Zinc</keyword>
<comment type="similarity">
    <text evidence="1">Belongs to the beta-class carbonic anhydrase family.</text>
</comment>
<evidence type="ECO:0000256" key="3">
    <source>
        <dbReference type="SAM" id="MobiDB-lite"/>
    </source>
</evidence>
<reference evidence="4 5" key="1">
    <citation type="submission" date="2019-06" db="EMBL/GenBank/DDBJ databases">
        <title>Persicimonas caeni gen. nov., sp. nov., a predatory bacterium isolated from solar saltern.</title>
        <authorList>
            <person name="Wang S."/>
        </authorList>
    </citation>
    <scope>NUCLEOTIDE SEQUENCE [LARGE SCALE GENOMIC DNA]</scope>
    <source>
        <strain evidence="4 5">YN101</strain>
    </source>
</reference>
<dbReference type="CDD" id="cd03378">
    <property type="entry name" value="beta_CA_cladeC"/>
    <property type="match status" value="1"/>
</dbReference>
<evidence type="ECO:0000313" key="4">
    <source>
        <dbReference type="EMBL" id="QDG53051.1"/>
    </source>
</evidence>
<protein>
    <submittedName>
        <fullName evidence="4">Carbonic anhydrase</fullName>
    </submittedName>
</protein>
<dbReference type="EMBL" id="CP041186">
    <property type="protein sequence ID" value="QDG53051.1"/>
    <property type="molecule type" value="Genomic_DNA"/>
</dbReference>
<dbReference type="Proteomes" id="UP000315995">
    <property type="component" value="Chromosome"/>
</dbReference>